<accession>A0A9P4UMB8</accession>
<dbReference type="AlphaFoldDB" id="A0A9P4UMB8"/>
<dbReference type="GO" id="GO:0016705">
    <property type="term" value="F:oxidoreductase activity, acting on paired donors, with incorporation or reduction of molecular oxygen"/>
    <property type="evidence" value="ECO:0007669"/>
    <property type="project" value="InterPro"/>
</dbReference>
<keyword evidence="10 13" id="KW-0408">Iron</keyword>
<dbReference type="SUPFAM" id="SSF48264">
    <property type="entry name" value="Cytochrome P450"/>
    <property type="match status" value="1"/>
</dbReference>
<comment type="cofactor">
    <cofactor evidence="1 13">
        <name>heme</name>
        <dbReference type="ChEBI" id="CHEBI:30413"/>
    </cofactor>
</comment>
<keyword evidence="9 14" id="KW-0560">Oxidoreductase</keyword>
<name>A0A9P4UMB8_9PEZI</name>
<dbReference type="OrthoDB" id="6692864at2759"/>
<feature type="transmembrane region" description="Helical" evidence="15">
    <location>
        <begin position="62"/>
        <end position="83"/>
    </location>
</feature>
<evidence type="ECO:0000256" key="6">
    <source>
        <dbReference type="ARBA" id="ARBA00022692"/>
    </source>
</evidence>
<dbReference type="InterPro" id="IPR017972">
    <property type="entry name" value="Cyt_P450_CS"/>
</dbReference>
<sequence>MVQELLYVSLAGVATHRFYFKHGEHHMWGMTYILLFLLVFVLSIAGLVRLHHYPINSAIKSVSVLATTYFTGLYTSLAIYRLYFHPLCIFPGPWQARLSSLWLMSRMLNFDAYHKLEALHKQYGRYVVVGSNDLSISDPDIMDAAYGALSQASKSQWYDTGRPHDSMHTTRERAVHDRRRRIWAPGFSDKALREYEVRVNIFNAKLMQRVRENAGKPIDATKWFSLYAFDVMGALTFGKDYGMLDAGELHWAAKLIVDTMEAAGPRPPAWLIRVAIAIPGVMAGFHKFLRFCRDELHWRYENRDKKDVDGSDIAGWLMKAYEGWDKPPADDPMFQGDARLVIVAGSDTTSAALTYLFYELCKKPEEVTKMREELKAARQGSNDSGDKVLRNAQHLNGAINEAMRLHPSVPSGLERVTRPEGLRYGEHGEKYIPGNVHFWVPQYVLGRDEEFYTSALDFIPERWYSRPEMIKHKHAFAPFSMGPHGCIGKNLALMQLRTLVAQLVLEFDVAFAPGENGNRVIYETKDHFTLSLGQLDLVFTPVRKS</sequence>
<evidence type="ECO:0000256" key="2">
    <source>
        <dbReference type="ARBA" id="ARBA00004370"/>
    </source>
</evidence>
<keyword evidence="8 15" id="KW-1133">Transmembrane helix</keyword>
<reference evidence="16" key="1">
    <citation type="journal article" date="2020" name="Stud. Mycol.">
        <title>101 Dothideomycetes genomes: a test case for predicting lifestyles and emergence of pathogens.</title>
        <authorList>
            <person name="Haridas S."/>
            <person name="Albert R."/>
            <person name="Binder M."/>
            <person name="Bloem J."/>
            <person name="Labutti K."/>
            <person name="Salamov A."/>
            <person name="Andreopoulos B."/>
            <person name="Baker S."/>
            <person name="Barry K."/>
            <person name="Bills G."/>
            <person name="Bluhm B."/>
            <person name="Cannon C."/>
            <person name="Castanera R."/>
            <person name="Culley D."/>
            <person name="Daum C."/>
            <person name="Ezra D."/>
            <person name="Gonzalez J."/>
            <person name="Henrissat B."/>
            <person name="Kuo A."/>
            <person name="Liang C."/>
            <person name="Lipzen A."/>
            <person name="Lutzoni F."/>
            <person name="Magnuson J."/>
            <person name="Mondo S."/>
            <person name="Nolan M."/>
            <person name="Ohm R."/>
            <person name="Pangilinan J."/>
            <person name="Park H.-J."/>
            <person name="Ramirez L."/>
            <person name="Alfaro M."/>
            <person name="Sun H."/>
            <person name="Tritt A."/>
            <person name="Yoshinaga Y."/>
            <person name="Zwiers L.-H."/>
            <person name="Turgeon B."/>
            <person name="Goodwin S."/>
            <person name="Spatafora J."/>
            <person name="Crous P."/>
            <person name="Grigoriev I."/>
        </authorList>
    </citation>
    <scope>NUCLEOTIDE SEQUENCE</scope>
    <source>
        <strain evidence="16">CBS 116435</strain>
    </source>
</reference>
<protein>
    <submittedName>
        <fullName evidence="16">P450 monooxygenase</fullName>
    </submittedName>
</protein>
<dbReference type="GO" id="GO:1902181">
    <property type="term" value="P:verruculogen biosynthetic process"/>
    <property type="evidence" value="ECO:0007669"/>
    <property type="project" value="UniProtKB-ARBA"/>
</dbReference>
<evidence type="ECO:0000256" key="8">
    <source>
        <dbReference type="ARBA" id="ARBA00022989"/>
    </source>
</evidence>
<dbReference type="InterPro" id="IPR036396">
    <property type="entry name" value="Cyt_P450_sf"/>
</dbReference>
<dbReference type="InterPro" id="IPR050121">
    <property type="entry name" value="Cytochrome_P450_monoxygenase"/>
</dbReference>
<evidence type="ECO:0000256" key="1">
    <source>
        <dbReference type="ARBA" id="ARBA00001971"/>
    </source>
</evidence>
<dbReference type="PRINTS" id="PR00465">
    <property type="entry name" value="EP450IV"/>
</dbReference>
<dbReference type="GO" id="GO:0020037">
    <property type="term" value="F:heme binding"/>
    <property type="evidence" value="ECO:0007669"/>
    <property type="project" value="InterPro"/>
</dbReference>
<evidence type="ECO:0000256" key="5">
    <source>
        <dbReference type="ARBA" id="ARBA00022617"/>
    </source>
</evidence>
<dbReference type="EMBL" id="MU003793">
    <property type="protein sequence ID" value="KAF2721077.1"/>
    <property type="molecule type" value="Genomic_DNA"/>
</dbReference>
<evidence type="ECO:0000256" key="11">
    <source>
        <dbReference type="ARBA" id="ARBA00023033"/>
    </source>
</evidence>
<dbReference type="GO" id="GO:0016020">
    <property type="term" value="C:membrane"/>
    <property type="evidence" value="ECO:0007669"/>
    <property type="project" value="UniProtKB-SubCell"/>
</dbReference>
<keyword evidence="7 13" id="KW-0479">Metal-binding</keyword>
<feature type="transmembrane region" description="Helical" evidence="15">
    <location>
        <begin position="27"/>
        <end position="50"/>
    </location>
</feature>
<keyword evidence="6 15" id="KW-0812">Transmembrane</keyword>
<dbReference type="CDD" id="cd11061">
    <property type="entry name" value="CYP67-like"/>
    <property type="match status" value="1"/>
</dbReference>
<evidence type="ECO:0000313" key="17">
    <source>
        <dbReference type="Proteomes" id="UP000799441"/>
    </source>
</evidence>
<evidence type="ECO:0000256" key="15">
    <source>
        <dbReference type="SAM" id="Phobius"/>
    </source>
</evidence>
<gene>
    <name evidence="16" type="ORF">K431DRAFT_224855</name>
</gene>
<dbReference type="InterPro" id="IPR002403">
    <property type="entry name" value="Cyt_P450_E_grp-IV"/>
</dbReference>
<evidence type="ECO:0000256" key="7">
    <source>
        <dbReference type="ARBA" id="ARBA00022723"/>
    </source>
</evidence>
<evidence type="ECO:0000256" key="4">
    <source>
        <dbReference type="ARBA" id="ARBA00010617"/>
    </source>
</evidence>
<keyword evidence="11 14" id="KW-0503">Monooxygenase</keyword>
<dbReference type="GO" id="GO:0005506">
    <property type="term" value="F:iron ion binding"/>
    <property type="evidence" value="ECO:0007669"/>
    <property type="project" value="InterPro"/>
</dbReference>
<dbReference type="PANTHER" id="PTHR24305">
    <property type="entry name" value="CYTOCHROME P450"/>
    <property type="match status" value="1"/>
</dbReference>
<feature type="binding site" description="axial binding residue" evidence="13">
    <location>
        <position position="486"/>
    </location>
    <ligand>
        <name>heme</name>
        <dbReference type="ChEBI" id="CHEBI:30413"/>
    </ligand>
    <ligandPart>
        <name>Fe</name>
        <dbReference type="ChEBI" id="CHEBI:18248"/>
    </ligandPart>
</feature>
<dbReference type="PROSITE" id="PS00086">
    <property type="entry name" value="CYTOCHROME_P450"/>
    <property type="match status" value="1"/>
</dbReference>
<dbReference type="PRINTS" id="PR00385">
    <property type="entry name" value="P450"/>
</dbReference>
<proteinExistence type="inferred from homology"/>
<comment type="pathway">
    <text evidence="3">Mycotoxin biosynthesis.</text>
</comment>
<evidence type="ECO:0000256" key="9">
    <source>
        <dbReference type="ARBA" id="ARBA00023002"/>
    </source>
</evidence>
<evidence type="ECO:0000256" key="14">
    <source>
        <dbReference type="RuleBase" id="RU000461"/>
    </source>
</evidence>
<keyword evidence="12 15" id="KW-0472">Membrane</keyword>
<keyword evidence="17" id="KW-1185">Reference proteome</keyword>
<evidence type="ECO:0000256" key="12">
    <source>
        <dbReference type="ARBA" id="ARBA00023136"/>
    </source>
</evidence>
<dbReference type="Proteomes" id="UP000799441">
    <property type="component" value="Unassembled WGS sequence"/>
</dbReference>
<dbReference type="Pfam" id="PF00067">
    <property type="entry name" value="p450"/>
    <property type="match status" value="1"/>
</dbReference>
<dbReference type="PANTHER" id="PTHR24305:SF112">
    <property type="entry name" value="L-ORNITHINE-N5-MONOOXYGENASE (EUROFUNG)"/>
    <property type="match status" value="1"/>
</dbReference>
<dbReference type="InterPro" id="IPR001128">
    <property type="entry name" value="Cyt_P450"/>
</dbReference>
<evidence type="ECO:0000313" key="16">
    <source>
        <dbReference type="EMBL" id="KAF2721077.1"/>
    </source>
</evidence>
<organism evidence="16 17">
    <name type="scientific">Polychaeton citri CBS 116435</name>
    <dbReference type="NCBI Taxonomy" id="1314669"/>
    <lineage>
        <taxon>Eukaryota</taxon>
        <taxon>Fungi</taxon>
        <taxon>Dikarya</taxon>
        <taxon>Ascomycota</taxon>
        <taxon>Pezizomycotina</taxon>
        <taxon>Dothideomycetes</taxon>
        <taxon>Dothideomycetidae</taxon>
        <taxon>Capnodiales</taxon>
        <taxon>Capnodiaceae</taxon>
        <taxon>Polychaeton</taxon>
    </lineage>
</organism>
<evidence type="ECO:0000256" key="13">
    <source>
        <dbReference type="PIRSR" id="PIRSR602403-1"/>
    </source>
</evidence>
<keyword evidence="5 13" id="KW-0349">Heme</keyword>
<evidence type="ECO:0000256" key="10">
    <source>
        <dbReference type="ARBA" id="ARBA00023004"/>
    </source>
</evidence>
<evidence type="ECO:0000256" key="3">
    <source>
        <dbReference type="ARBA" id="ARBA00004685"/>
    </source>
</evidence>
<comment type="similarity">
    <text evidence="4 14">Belongs to the cytochrome P450 family.</text>
</comment>
<comment type="subcellular location">
    <subcellularLocation>
        <location evidence="2">Membrane</location>
    </subcellularLocation>
</comment>
<dbReference type="GO" id="GO:0004497">
    <property type="term" value="F:monooxygenase activity"/>
    <property type="evidence" value="ECO:0007669"/>
    <property type="project" value="UniProtKB-KW"/>
</dbReference>
<dbReference type="Gene3D" id="1.10.630.10">
    <property type="entry name" value="Cytochrome P450"/>
    <property type="match status" value="1"/>
</dbReference>
<comment type="caution">
    <text evidence="16">The sequence shown here is derived from an EMBL/GenBank/DDBJ whole genome shotgun (WGS) entry which is preliminary data.</text>
</comment>
<dbReference type="FunFam" id="1.10.630.10:FF:000063">
    <property type="entry name" value="Cytochrome P450 monooxygenase"/>
    <property type="match status" value="1"/>
</dbReference>